<evidence type="ECO:0000256" key="8">
    <source>
        <dbReference type="ARBA" id="ARBA00023125"/>
    </source>
</evidence>
<evidence type="ECO:0000256" key="4">
    <source>
        <dbReference type="ARBA" id="ARBA00022763"/>
    </source>
</evidence>
<evidence type="ECO:0000256" key="15">
    <source>
        <dbReference type="RuleBase" id="RU363016"/>
    </source>
</evidence>
<dbReference type="GO" id="GO:0016787">
    <property type="term" value="F:hydrolase activity"/>
    <property type="evidence" value="ECO:0007669"/>
    <property type="project" value="UniProtKB-KW"/>
</dbReference>
<name>A0A9X1BA39_9GAMM</name>
<dbReference type="GO" id="GO:0006310">
    <property type="term" value="P:DNA recombination"/>
    <property type="evidence" value="ECO:0007669"/>
    <property type="project" value="UniProtKB-UniRule"/>
</dbReference>
<keyword evidence="9 15" id="KW-0233">DNA recombination</keyword>
<evidence type="ECO:0000259" key="16">
    <source>
        <dbReference type="PROSITE" id="PS51192"/>
    </source>
</evidence>
<dbReference type="Pfam" id="PF19833">
    <property type="entry name" value="RecG_dom3_C"/>
    <property type="match status" value="1"/>
</dbReference>
<dbReference type="InterPro" id="IPR001650">
    <property type="entry name" value="Helicase_C-like"/>
</dbReference>
<dbReference type="PROSITE" id="PS51194">
    <property type="entry name" value="HELICASE_CTER"/>
    <property type="match status" value="1"/>
</dbReference>
<dbReference type="GO" id="GO:0043138">
    <property type="term" value="F:3'-5' DNA helicase activity"/>
    <property type="evidence" value="ECO:0007669"/>
    <property type="project" value="UniProtKB-EC"/>
</dbReference>
<keyword evidence="8" id="KW-0238">DNA-binding</keyword>
<dbReference type="SUPFAM" id="SSF50249">
    <property type="entry name" value="Nucleic acid-binding proteins"/>
    <property type="match status" value="1"/>
</dbReference>
<dbReference type="NCBIfam" id="NF008168">
    <property type="entry name" value="PRK10917.2-2"/>
    <property type="match status" value="1"/>
</dbReference>
<dbReference type="SUPFAM" id="SSF52540">
    <property type="entry name" value="P-loop containing nucleoside triphosphate hydrolases"/>
    <property type="match status" value="2"/>
</dbReference>
<dbReference type="Pfam" id="PF17191">
    <property type="entry name" value="RecG_wedge"/>
    <property type="match status" value="1"/>
</dbReference>
<dbReference type="EC" id="5.6.2.4" evidence="13 15"/>
<keyword evidence="7 15" id="KW-0067">ATP-binding</keyword>
<dbReference type="AlphaFoldDB" id="A0A9X1BA39"/>
<dbReference type="InterPro" id="IPR033454">
    <property type="entry name" value="RecG_wedge"/>
</dbReference>
<keyword evidence="5 15" id="KW-0378">Hydrolase</keyword>
<dbReference type="Gene3D" id="2.40.50.140">
    <property type="entry name" value="Nucleic acid-binding proteins"/>
    <property type="match status" value="1"/>
</dbReference>
<comment type="catalytic activity">
    <reaction evidence="12 15">
        <text>Couples ATP hydrolysis with the unwinding of duplex DNA by translocating in the 3'-5' direction.</text>
        <dbReference type="EC" id="5.6.2.4"/>
    </reaction>
</comment>
<keyword evidence="11" id="KW-0413">Isomerase</keyword>
<protein>
    <recommendedName>
        <fullName evidence="2 15">ATP-dependent DNA helicase RecG</fullName>
        <ecNumber evidence="13 15">5.6.2.4</ecNumber>
    </recommendedName>
</protein>
<comment type="similarity">
    <text evidence="1 15">Belongs to the helicase family. RecG subfamily.</text>
</comment>
<dbReference type="GO" id="GO:0005524">
    <property type="term" value="F:ATP binding"/>
    <property type="evidence" value="ECO:0007669"/>
    <property type="project" value="UniProtKB-KW"/>
</dbReference>
<keyword evidence="19" id="KW-1185">Reference proteome</keyword>
<evidence type="ECO:0000256" key="7">
    <source>
        <dbReference type="ARBA" id="ARBA00022840"/>
    </source>
</evidence>
<evidence type="ECO:0000256" key="11">
    <source>
        <dbReference type="ARBA" id="ARBA00023235"/>
    </source>
</evidence>
<keyword evidence="6 15" id="KW-0347">Helicase</keyword>
<dbReference type="Gene3D" id="3.40.50.300">
    <property type="entry name" value="P-loop containing nucleotide triphosphate hydrolases"/>
    <property type="match status" value="2"/>
</dbReference>
<gene>
    <name evidence="18" type="ORF">CKO25_14930</name>
</gene>
<evidence type="ECO:0000256" key="12">
    <source>
        <dbReference type="ARBA" id="ARBA00034617"/>
    </source>
</evidence>
<keyword evidence="4 15" id="KW-0227">DNA damage</keyword>
<evidence type="ECO:0000256" key="13">
    <source>
        <dbReference type="ARBA" id="ARBA00034808"/>
    </source>
</evidence>
<dbReference type="EMBL" id="NRSD01000017">
    <property type="protein sequence ID" value="MBK1645918.1"/>
    <property type="molecule type" value="Genomic_DNA"/>
</dbReference>
<keyword evidence="10 15" id="KW-0234">DNA repair</keyword>
<evidence type="ECO:0000256" key="9">
    <source>
        <dbReference type="ARBA" id="ARBA00023172"/>
    </source>
</evidence>
<evidence type="ECO:0000313" key="19">
    <source>
        <dbReference type="Proteomes" id="UP001138802"/>
    </source>
</evidence>
<comment type="function">
    <text evidence="15">Plays a critical role in recombination and DNA repair. Helps process Holliday junction intermediates to mature products by catalyzing branch migration. Has replication fork regression activity, unwinds stalled or blocked replication forks to make a HJ that can be resolved. Has a DNA unwinding activity characteristic of a DNA helicase with 3'-5' polarity.</text>
</comment>
<dbReference type="InterPro" id="IPR012340">
    <property type="entry name" value="NA-bd_OB-fold"/>
</dbReference>
<dbReference type="InterPro" id="IPR004609">
    <property type="entry name" value="ATP-dep_DNA_helicase_RecG"/>
</dbReference>
<evidence type="ECO:0000256" key="6">
    <source>
        <dbReference type="ARBA" id="ARBA00022806"/>
    </source>
</evidence>
<proteinExistence type="inferred from homology"/>
<feature type="domain" description="Helicase C-terminal" evidence="17">
    <location>
        <begin position="485"/>
        <end position="631"/>
    </location>
</feature>
<evidence type="ECO:0000313" key="18">
    <source>
        <dbReference type="EMBL" id="MBK1645918.1"/>
    </source>
</evidence>
<evidence type="ECO:0000256" key="10">
    <source>
        <dbReference type="ARBA" id="ARBA00023204"/>
    </source>
</evidence>
<dbReference type="Proteomes" id="UP001138802">
    <property type="component" value="Unassembled WGS sequence"/>
</dbReference>
<evidence type="ECO:0000259" key="17">
    <source>
        <dbReference type="PROSITE" id="PS51194"/>
    </source>
</evidence>
<dbReference type="FunFam" id="3.40.50.300:FF:000391">
    <property type="entry name" value="ATP-dependent DNA helicase RecG"/>
    <property type="match status" value="1"/>
</dbReference>
<dbReference type="Pfam" id="PF00271">
    <property type="entry name" value="Helicase_C"/>
    <property type="match status" value="1"/>
</dbReference>
<evidence type="ECO:0000256" key="3">
    <source>
        <dbReference type="ARBA" id="ARBA00022741"/>
    </source>
</evidence>
<dbReference type="GO" id="GO:0006281">
    <property type="term" value="P:DNA repair"/>
    <property type="evidence" value="ECO:0007669"/>
    <property type="project" value="UniProtKB-UniRule"/>
</dbReference>
<dbReference type="SMART" id="SM00487">
    <property type="entry name" value="DEXDc"/>
    <property type="match status" value="1"/>
</dbReference>
<dbReference type="GO" id="GO:0003677">
    <property type="term" value="F:DNA binding"/>
    <property type="evidence" value="ECO:0007669"/>
    <property type="project" value="UniProtKB-KW"/>
</dbReference>
<comment type="caution">
    <text evidence="18">The sequence shown here is derived from an EMBL/GenBank/DDBJ whole genome shotgun (WGS) entry which is preliminary data.</text>
</comment>
<dbReference type="PANTHER" id="PTHR47964:SF1">
    <property type="entry name" value="ATP-DEPENDENT DNA HELICASE HOMOLOG RECG, CHLOROPLASTIC"/>
    <property type="match status" value="1"/>
</dbReference>
<evidence type="ECO:0000256" key="2">
    <source>
        <dbReference type="ARBA" id="ARBA00017846"/>
    </source>
</evidence>
<dbReference type="Pfam" id="PF00270">
    <property type="entry name" value="DEAD"/>
    <property type="match status" value="1"/>
</dbReference>
<dbReference type="InterPro" id="IPR047112">
    <property type="entry name" value="RecG/Mfd"/>
</dbReference>
<comment type="catalytic activity">
    <reaction evidence="14 15">
        <text>ATP + H2O = ADP + phosphate + H(+)</text>
        <dbReference type="Rhea" id="RHEA:13065"/>
        <dbReference type="ChEBI" id="CHEBI:15377"/>
        <dbReference type="ChEBI" id="CHEBI:15378"/>
        <dbReference type="ChEBI" id="CHEBI:30616"/>
        <dbReference type="ChEBI" id="CHEBI:43474"/>
        <dbReference type="ChEBI" id="CHEBI:456216"/>
        <dbReference type="EC" id="5.6.2.4"/>
    </reaction>
</comment>
<dbReference type="InterPro" id="IPR014001">
    <property type="entry name" value="Helicase_ATP-bd"/>
</dbReference>
<dbReference type="RefSeq" id="WP_200388731.1">
    <property type="nucleotide sequence ID" value="NZ_NRSD01000017.1"/>
</dbReference>
<dbReference type="SMART" id="SM00490">
    <property type="entry name" value="HELICc"/>
    <property type="match status" value="1"/>
</dbReference>
<keyword evidence="3 15" id="KW-0547">Nucleotide-binding</keyword>
<accession>A0A9X1BA39</accession>
<evidence type="ECO:0000256" key="14">
    <source>
        <dbReference type="ARBA" id="ARBA00048988"/>
    </source>
</evidence>
<evidence type="ECO:0000256" key="1">
    <source>
        <dbReference type="ARBA" id="ARBA00007504"/>
    </source>
</evidence>
<feature type="domain" description="Helicase ATP-binding" evidence="16">
    <location>
        <begin position="287"/>
        <end position="452"/>
    </location>
</feature>
<dbReference type="NCBIfam" id="NF008166">
    <property type="entry name" value="PRK10917.1-4"/>
    <property type="match status" value="1"/>
</dbReference>
<reference evidence="18 19" key="1">
    <citation type="journal article" date="2020" name="Microorganisms">
        <title>Osmotic Adaptation and Compatible Solute Biosynthesis of Phototrophic Bacteria as Revealed from Genome Analyses.</title>
        <authorList>
            <person name="Imhoff J.F."/>
            <person name="Rahn T."/>
            <person name="Kunzel S."/>
            <person name="Keller A."/>
            <person name="Neulinger S.C."/>
        </authorList>
    </citation>
    <scope>NUCLEOTIDE SEQUENCE [LARGE SCALE GENOMIC DNA]</scope>
    <source>
        <strain evidence="18 19">DSM 21303</strain>
    </source>
</reference>
<dbReference type="PANTHER" id="PTHR47964">
    <property type="entry name" value="ATP-DEPENDENT DNA HELICASE HOMOLOG RECG, CHLOROPLASTIC"/>
    <property type="match status" value="1"/>
</dbReference>
<dbReference type="NCBIfam" id="NF008163">
    <property type="entry name" value="PRK10917.1-1"/>
    <property type="match status" value="1"/>
</dbReference>
<dbReference type="InterPro" id="IPR011545">
    <property type="entry name" value="DEAD/DEAH_box_helicase_dom"/>
</dbReference>
<organism evidence="18 19">
    <name type="scientific">Thiocapsa imhoffii</name>
    <dbReference type="NCBI Taxonomy" id="382777"/>
    <lineage>
        <taxon>Bacteria</taxon>
        <taxon>Pseudomonadati</taxon>
        <taxon>Pseudomonadota</taxon>
        <taxon>Gammaproteobacteria</taxon>
        <taxon>Chromatiales</taxon>
        <taxon>Chromatiaceae</taxon>
        <taxon>Thiocapsa</taxon>
    </lineage>
</organism>
<dbReference type="CDD" id="cd17992">
    <property type="entry name" value="DEXHc_RecG"/>
    <property type="match status" value="1"/>
</dbReference>
<dbReference type="PROSITE" id="PS51192">
    <property type="entry name" value="HELICASE_ATP_BIND_1"/>
    <property type="match status" value="1"/>
</dbReference>
<dbReference type="NCBIfam" id="TIGR00643">
    <property type="entry name" value="recG"/>
    <property type="match status" value="1"/>
</dbReference>
<dbReference type="InterPro" id="IPR027417">
    <property type="entry name" value="P-loop_NTPase"/>
</dbReference>
<sequence length="696" mass="76561">MSRPQQGLDCIGVEQLQRVGPRIAARLAKLGIRTVQDLLFHVPHRYQDRTRRRALSELAPGEEVLIEGEIERVEGALGRRPSLKVWLRDSSGGGLLLRFFHYGRAQREAFQPGVRLRCYGEVRQGPASLEMVHPEYRVLMDGLAPLEQRLTPIYPSTEGLQQSSWRALTDQALTMLAASPLHEGLPAEILRPLGLPSLRDALVYLHRPPLDAVLVDLSEGRHPAFQRLAFEELVAHQLSLRRLRLAQQCVVAPVLAGTGALQQRLRAALPFRLTAAQERVVAEIATDLGRTRPMQRLLQGDVGAGKTLVAALAALQAIESGAQVALMAPTELLSEQHRRGFEMWLTPLGVEPLWLVGRHKGRERAALLEAVASGRGRLVMGTHALFQDDVVFASLGLVIIDEQHRFGVHQRLRLRAKGSGANSAPHQLIMTATPIPRSLAMTLYADLDLSVIDELPPGRTPIVTAAVPDTRRDEVITRVRRACEGGRQAYWVCTLIEESEVLECQAAEETARQLAEQLPEVRLGLVHGRIKGPEREAVMGAFAAGELDLLVATTVIEVGVDVPNASLMIIENPERLGLAQLHQLRGRVGRGSVQSHCVLLFHPPLSPAARARLGIIRSAESGFEIAERDLEMRGAGEVLGTRQTGAIQFRVADPVRDQALVAAAQQAADLIIEQHPDRVAPLVQRWLGRREHFISV</sequence>
<dbReference type="CDD" id="cd04488">
    <property type="entry name" value="RecG_wedge_OBF"/>
    <property type="match status" value="1"/>
</dbReference>
<evidence type="ECO:0000256" key="5">
    <source>
        <dbReference type="ARBA" id="ARBA00022801"/>
    </source>
</evidence>
<dbReference type="InterPro" id="IPR045562">
    <property type="entry name" value="RecG_dom3_C"/>
</dbReference>